<name>A0A9Q3C585_9BASI</name>
<feature type="domain" description="F-BAR" evidence="7">
    <location>
        <begin position="22"/>
        <end position="276"/>
    </location>
</feature>
<dbReference type="SMART" id="SM00055">
    <property type="entry name" value="FCH"/>
    <property type="match status" value="1"/>
</dbReference>
<dbReference type="InterPro" id="IPR001060">
    <property type="entry name" value="FCH_dom"/>
</dbReference>
<dbReference type="PANTHER" id="PTHR23065:SF7">
    <property type="entry name" value="NOSTRIN, ISOFORM H"/>
    <property type="match status" value="1"/>
</dbReference>
<accession>A0A9Q3C585</accession>
<evidence type="ECO:0000313" key="9">
    <source>
        <dbReference type="Proteomes" id="UP000765509"/>
    </source>
</evidence>
<dbReference type="SUPFAM" id="SSF103657">
    <property type="entry name" value="BAR/IMD domain-like"/>
    <property type="match status" value="1"/>
</dbReference>
<evidence type="ECO:0000256" key="2">
    <source>
        <dbReference type="ARBA" id="ARBA00022490"/>
    </source>
</evidence>
<keyword evidence="9" id="KW-1185">Reference proteome</keyword>
<dbReference type="GO" id="GO:0009898">
    <property type="term" value="C:cytoplasmic side of plasma membrane"/>
    <property type="evidence" value="ECO:0007669"/>
    <property type="project" value="TreeGrafter"/>
</dbReference>
<organism evidence="8 9">
    <name type="scientific">Austropuccinia psidii MF-1</name>
    <dbReference type="NCBI Taxonomy" id="1389203"/>
    <lineage>
        <taxon>Eukaryota</taxon>
        <taxon>Fungi</taxon>
        <taxon>Dikarya</taxon>
        <taxon>Basidiomycota</taxon>
        <taxon>Pucciniomycotina</taxon>
        <taxon>Pucciniomycetes</taxon>
        <taxon>Pucciniales</taxon>
        <taxon>Sphaerophragmiaceae</taxon>
        <taxon>Austropuccinia</taxon>
    </lineage>
</organism>
<dbReference type="Proteomes" id="UP000765509">
    <property type="component" value="Unassembled WGS sequence"/>
</dbReference>
<feature type="compositionally biased region" description="Polar residues" evidence="6">
    <location>
        <begin position="1"/>
        <end position="12"/>
    </location>
</feature>
<dbReference type="GO" id="GO:0120104">
    <property type="term" value="C:mitotic actomyosin contractile ring, proximal layer"/>
    <property type="evidence" value="ECO:0007669"/>
    <property type="project" value="TreeGrafter"/>
</dbReference>
<dbReference type="PANTHER" id="PTHR23065">
    <property type="entry name" value="PROLINE-SERINE-THREONINE PHOSPHATASE INTERACTING PROTEIN 1"/>
    <property type="match status" value="1"/>
</dbReference>
<feature type="region of interest" description="Disordered" evidence="6">
    <location>
        <begin position="1"/>
        <end position="20"/>
    </location>
</feature>
<keyword evidence="3" id="KW-0597">Phosphoprotein</keyword>
<dbReference type="AlphaFoldDB" id="A0A9Q3C585"/>
<dbReference type="FunFam" id="1.20.1270.60:FF:000045">
    <property type="entry name" value="Cell division control protein"/>
    <property type="match status" value="1"/>
</dbReference>
<dbReference type="InterPro" id="IPR027267">
    <property type="entry name" value="AH/BAR_dom_sf"/>
</dbReference>
<dbReference type="GO" id="GO:0007010">
    <property type="term" value="P:cytoskeleton organization"/>
    <property type="evidence" value="ECO:0007669"/>
    <property type="project" value="TreeGrafter"/>
</dbReference>
<sequence>MPEADSPQSSDWHNPRHTTESNEFCNSFWGEDGYEIILGKSKLSNRILGELKAWYKERAALEADYAKRLQKLSKANIFNLMRYESEGLRNGFEKIREITAQSAHSHAELSGTFKTGLEGKLDGFISKREGVRKNPQASIEKLHKRVVELKILQEKARRRFEADSIAVNGYGAQLHLVQGREMDKISAKLDKAQGSIGITEKEYRVLTKNLQESSEEWNLQWKSFCDLMQDLEEDRIDFIRSSLWDYVNGISTICILEDEQCEKARQVLERCDTVQDIKKFIRHASTGRELDCAPSFIDYTRGEHESLSYLQSKNSRAPCAKFTRNSCRDGLTPKLETPSLIQDLATSVTAGPAKPPPEPVPEPSLTVHQAKKQLKRGGNIAEVIASYSLPTPSPVPAMRVHLQPAANLSPSGSHNPHHHNSFYGAGILVNNHHRLPQHIFDRPLPPHPSTPCVHAS</sequence>
<proteinExistence type="predicted"/>
<dbReference type="PROSITE" id="PS51741">
    <property type="entry name" value="F_BAR"/>
    <property type="match status" value="1"/>
</dbReference>
<protein>
    <recommendedName>
        <fullName evidence="7">F-BAR domain-containing protein</fullName>
    </recommendedName>
</protein>
<dbReference type="EMBL" id="AVOT02004497">
    <property type="protein sequence ID" value="MBW0476526.1"/>
    <property type="molecule type" value="Genomic_DNA"/>
</dbReference>
<dbReference type="Pfam" id="PF00611">
    <property type="entry name" value="FCH"/>
    <property type="match status" value="1"/>
</dbReference>
<keyword evidence="4" id="KW-0206">Cytoskeleton</keyword>
<comment type="caution">
    <text evidence="8">The sequence shown here is derived from an EMBL/GenBank/DDBJ whole genome shotgun (WGS) entry which is preliminary data.</text>
</comment>
<dbReference type="OrthoDB" id="19092at2759"/>
<gene>
    <name evidence="8" type="ORF">O181_016241</name>
</gene>
<dbReference type="GO" id="GO:0005543">
    <property type="term" value="F:phospholipid binding"/>
    <property type="evidence" value="ECO:0007669"/>
    <property type="project" value="TreeGrafter"/>
</dbReference>
<dbReference type="InterPro" id="IPR031160">
    <property type="entry name" value="F_BAR_dom"/>
</dbReference>
<keyword evidence="5" id="KW-0175">Coiled coil</keyword>
<evidence type="ECO:0000256" key="4">
    <source>
        <dbReference type="ARBA" id="ARBA00023212"/>
    </source>
</evidence>
<evidence type="ECO:0000256" key="6">
    <source>
        <dbReference type="SAM" id="MobiDB-lite"/>
    </source>
</evidence>
<comment type="subcellular location">
    <subcellularLocation>
        <location evidence="1">Cytoplasm</location>
        <location evidence="1">Cytoskeleton</location>
    </subcellularLocation>
</comment>
<reference evidence="8" key="1">
    <citation type="submission" date="2021-03" db="EMBL/GenBank/DDBJ databases">
        <title>Draft genome sequence of rust myrtle Austropuccinia psidii MF-1, a brazilian biotype.</title>
        <authorList>
            <person name="Quecine M.C."/>
            <person name="Pachon D.M.R."/>
            <person name="Bonatelli M.L."/>
            <person name="Correr F.H."/>
            <person name="Franceschini L.M."/>
            <person name="Leite T.F."/>
            <person name="Margarido G.R.A."/>
            <person name="Almeida C.A."/>
            <person name="Ferrarezi J.A."/>
            <person name="Labate C.A."/>
        </authorList>
    </citation>
    <scope>NUCLEOTIDE SEQUENCE</scope>
    <source>
        <strain evidence="8">MF-1</strain>
    </source>
</reference>
<evidence type="ECO:0000313" key="8">
    <source>
        <dbReference type="EMBL" id="MBW0476526.1"/>
    </source>
</evidence>
<keyword evidence="2" id="KW-0963">Cytoplasm</keyword>
<evidence type="ECO:0000256" key="5">
    <source>
        <dbReference type="PROSITE-ProRule" id="PRU01077"/>
    </source>
</evidence>
<evidence type="ECO:0000259" key="7">
    <source>
        <dbReference type="PROSITE" id="PS51741"/>
    </source>
</evidence>
<dbReference type="Gene3D" id="1.20.1270.60">
    <property type="entry name" value="Arfaptin homology (AH) domain/BAR domain"/>
    <property type="match status" value="1"/>
</dbReference>
<evidence type="ECO:0000256" key="3">
    <source>
        <dbReference type="ARBA" id="ARBA00022553"/>
    </source>
</evidence>
<evidence type="ECO:0000256" key="1">
    <source>
        <dbReference type="ARBA" id="ARBA00004245"/>
    </source>
</evidence>